<gene>
    <name evidence="4" type="ORF">BSTOLATCC_MIC26265</name>
</gene>
<organism evidence="4 5">
    <name type="scientific">Blepharisma stoltei</name>
    <dbReference type="NCBI Taxonomy" id="1481888"/>
    <lineage>
        <taxon>Eukaryota</taxon>
        <taxon>Sar</taxon>
        <taxon>Alveolata</taxon>
        <taxon>Ciliophora</taxon>
        <taxon>Postciliodesmatophora</taxon>
        <taxon>Heterotrichea</taxon>
        <taxon>Heterotrichida</taxon>
        <taxon>Blepharismidae</taxon>
        <taxon>Blepharisma</taxon>
    </lineage>
</organism>
<protein>
    <submittedName>
        <fullName evidence="4">Uncharacterized protein</fullName>
    </submittedName>
</protein>
<dbReference type="SUPFAM" id="SSF56801">
    <property type="entry name" value="Acetyl-CoA synthetase-like"/>
    <property type="match status" value="1"/>
</dbReference>
<dbReference type="Gene3D" id="3.30.300.30">
    <property type="match status" value="1"/>
</dbReference>
<dbReference type="EMBL" id="CAJZBQ010000025">
    <property type="protein sequence ID" value="CAG9320348.1"/>
    <property type="molecule type" value="Genomic_DNA"/>
</dbReference>
<dbReference type="CDD" id="cd05941">
    <property type="entry name" value="MCS"/>
    <property type="match status" value="1"/>
</dbReference>
<evidence type="ECO:0000259" key="2">
    <source>
        <dbReference type="Pfam" id="PF00501"/>
    </source>
</evidence>
<evidence type="ECO:0000259" key="3">
    <source>
        <dbReference type="Pfam" id="PF13193"/>
    </source>
</evidence>
<sequence length="490" mass="56188">MEIVKRAHKFLNQDAVYCTGRRMTYNHLHKHSNEVSERILNSRLDLSSERISFLIPQAYEYIACQWGIWKSGGVAVPLCPQHSLQEMEYMITQSRSSLILCHNQYLPKLQPVGEKLNIQILPISNFSEIISSSFNDSYRVMRKDRPAMIVYTSGTTGKPKGVVHTHESIEAQVQALVTSWEWTSRDHILETLPLHHVHGIVNILCCALYSGAKITMHPKFDAKQVWSEFLKNDDLNVFMAVPTIYSKLLNEWENFDDTAKAQLRNSLKKFRLMVSGSMALTDFVFNQWKNITGHTLLERYGMSETGMILSNPLNGLRRPGWVGKPLPGVEVKTTDGELLVRGPAIFKEYFDNPKATSESFDSEKYFKTGDIVEIDTETQYYKILGRASADIIKSGGFKISALDIERELMEHPNIAEVSIVGVPDEEYGQIIGMIYKSKNNVEFKLEELQKWCRERLAPYKLPRVLIKVNEIPRNQMGKINKKELLHLFKK</sequence>
<dbReference type="InterPro" id="IPR025110">
    <property type="entry name" value="AMP-bd_C"/>
</dbReference>
<dbReference type="PROSITE" id="PS00455">
    <property type="entry name" value="AMP_BINDING"/>
    <property type="match status" value="1"/>
</dbReference>
<dbReference type="Proteomes" id="UP001162131">
    <property type="component" value="Unassembled WGS sequence"/>
</dbReference>
<dbReference type="InterPro" id="IPR042099">
    <property type="entry name" value="ANL_N_sf"/>
</dbReference>
<dbReference type="Pfam" id="PF00501">
    <property type="entry name" value="AMP-binding"/>
    <property type="match status" value="1"/>
</dbReference>
<evidence type="ECO:0000313" key="5">
    <source>
        <dbReference type="Proteomes" id="UP001162131"/>
    </source>
</evidence>
<dbReference type="PANTHER" id="PTHR43201:SF8">
    <property type="entry name" value="ACYL-COA SYNTHETASE FAMILY MEMBER 3"/>
    <property type="match status" value="1"/>
</dbReference>
<dbReference type="InterPro" id="IPR045851">
    <property type="entry name" value="AMP-bd_C_sf"/>
</dbReference>
<dbReference type="GO" id="GO:0006631">
    <property type="term" value="P:fatty acid metabolic process"/>
    <property type="evidence" value="ECO:0007669"/>
    <property type="project" value="TreeGrafter"/>
</dbReference>
<dbReference type="Gene3D" id="3.40.50.12780">
    <property type="entry name" value="N-terminal domain of ligase-like"/>
    <property type="match status" value="1"/>
</dbReference>
<dbReference type="Pfam" id="PF13193">
    <property type="entry name" value="AMP-binding_C"/>
    <property type="match status" value="1"/>
</dbReference>
<dbReference type="InterPro" id="IPR000873">
    <property type="entry name" value="AMP-dep_synth/lig_dom"/>
</dbReference>
<comment type="similarity">
    <text evidence="1">Belongs to the ATP-dependent AMP-binding enzyme family.</text>
</comment>
<name>A0AAU9IZQ9_9CILI</name>
<proteinExistence type="inferred from homology"/>
<feature type="domain" description="AMP-dependent synthetase/ligase" evidence="2">
    <location>
        <begin position="5"/>
        <end position="350"/>
    </location>
</feature>
<evidence type="ECO:0000256" key="1">
    <source>
        <dbReference type="ARBA" id="ARBA00006432"/>
    </source>
</evidence>
<accession>A0AAU9IZQ9</accession>
<feature type="domain" description="AMP-binding enzyme C-terminal" evidence="3">
    <location>
        <begin position="404"/>
        <end position="478"/>
    </location>
</feature>
<comment type="caution">
    <text evidence="4">The sequence shown here is derived from an EMBL/GenBank/DDBJ whole genome shotgun (WGS) entry which is preliminary data.</text>
</comment>
<dbReference type="AlphaFoldDB" id="A0AAU9IZQ9"/>
<dbReference type="GO" id="GO:0031956">
    <property type="term" value="F:medium-chain fatty acid-CoA ligase activity"/>
    <property type="evidence" value="ECO:0007669"/>
    <property type="project" value="TreeGrafter"/>
</dbReference>
<keyword evidence="5" id="KW-1185">Reference proteome</keyword>
<dbReference type="InterPro" id="IPR020845">
    <property type="entry name" value="AMP-binding_CS"/>
</dbReference>
<evidence type="ECO:0000313" key="4">
    <source>
        <dbReference type="EMBL" id="CAG9320348.1"/>
    </source>
</evidence>
<dbReference type="PANTHER" id="PTHR43201">
    <property type="entry name" value="ACYL-COA SYNTHETASE"/>
    <property type="match status" value="1"/>
</dbReference>
<reference evidence="4" key="1">
    <citation type="submission" date="2021-09" db="EMBL/GenBank/DDBJ databases">
        <authorList>
            <consortium name="AG Swart"/>
            <person name="Singh M."/>
            <person name="Singh A."/>
            <person name="Seah K."/>
            <person name="Emmerich C."/>
        </authorList>
    </citation>
    <scope>NUCLEOTIDE SEQUENCE</scope>
    <source>
        <strain evidence="4">ATCC30299</strain>
    </source>
</reference>